<proteinExistence type="predicted"/>
<sequence>MLNFEENVIINDENDNGSDQETNCSYSEHSNRTPSIEIASMSSTISTLNTIDHALISTKVIDNSCNKQEQLMNLLNSDFLSCSFCHANDNVIKVSHLHILSILNIFDSYFITGSHATRISSTGHGSSLELRKSPPELLPCLHTVCQSCAISLHNHSKSQDNSPIKCKACHMAGLKLQEQYDPHNSNSFINETLKNNYNDEKYSTIQPGINSTTDSNCVLEKEETITVDELQFPNAIFIEKLRDLANLLQKDTIRKCDYCMFENQNSEAQFRYFKLFTCV</sequence>
<name>A0A183L9M7_9TREM</name>
<feature type="compositionally biased region" description="Polar residues" evidence="1">
    <location>
        <begin position="19"/>
        <end position="31"/>
    </location>
</feature>
<dbReference type="AlphaFoldDB" id="A0A183L9M7"/>
<protein>
    <submittedName>
        <fullName evidence="2">Uncharacterized protein</fullName>
    </submittedName>
</protein>
<keyword evidence="3" id="KW-1185">Reference proteome</keyword>
<evidence type="ECO:0000256" key="1">
    <source>
        <dbReference type="SAM" id="MobiDB-lite"/>
    </source>
</evidence>
<dbReference type="PROSITE" id="PS00518">
    <property type="entry name" value="ZF_RING_1"/>
    <property type="match status" value="1"/>
</dbReference>
<accession>A0A183L9M7</accession>
<gene>
    <name evidence="2" type="ORF">SMRZ_LOCUS502</name>
</gene>
<dbReference type="Proteomes" id="UP000277204">
    <property type="component" value="Unassembled WGS sequence"/>
</dbReference>
<reference evidence="2 3" key="1">
    <citation type="submission" date="2018-11" db="EMBL/GenBank/DDBJ databases">
        <authorList>
            <consortium name="Pathogen Informatics"/>
        </authorList>
    </citation>
    <scope>NUCLEOTIDE SEQUENCE [LARGE SCALE GENOMIC DNA]</scope>
    <source>
        <strain evidence="2 3">Zambia</strain>
    </source>
</reference>
<dbReference type="InterPro" id="IPR017907">
    <property type="entry name" value="Znf_RING_CS"/>
</dbReference>
<evidence type="ECO:0000313" key="2">
    <source>
        <dbReference type="EMBL" id="VDO48443.1"/>
    </source>
</evidence>
<dbReference type="Gene3D" id="3.30.40.10">
    <property type="entry name" value="Zinc/RING finger domain, C3HC4 (zinc finger)"/>
    <property type="match status" value="1"/>
</dbReference>
<feature type="region of interest" description="Disordered" evidence="1">
    <location>
        <begin position="10"/>
        <end position="31"/>
    </location>
</feature>
<dbReference type="STRING" id="48269.A0A183L9M7"/>
<dbReference type="InterPro" id="IPR013083">
    <property type="entry name" value="Znf_RING/FYVE/PHD"/>
</dbReference>
<organism evidence="2 3">
    <name type="scientific">Schistosoma margrebowiei</name>
    <dbReference type="NCBI Taxonomy" id="48269"/>
    <lineage>
        <taxon>Eukaryota</taxon>
        <taxon>Metazoa</taxon>
        <taxon>Spiralia</taxon>
        <taxon>Lophotrochozoa</taxon>
        <taxon>Platyhelminthes</taxon>
        <taxon>Trematoda</taxon>
        <taxon>Digenea</taxon>
        <taxon>Strigeidida</taxon>
        <taxon>Schistosomatoidea</taxon>
        <taxon>Schistosomatidae</taxon>
        <taxon>Schistosoma</taxon>
    </lineage>
</organism>
<dbReference type="EMBL" id="UZAI01000094">
    <property type="protein sequence ID" value="VDO48443.1"/>
    <property type="molecule type" value="Genomic_DNA"/>
</dbReference>
<evidence type="ECO:0000313" key="3">
    <source>
        <dbReference type="Proteomes" id="UP000277204"/>
    </source>
</evidence>